<feature type="transmembrane region" description="Helical" evidence="1">
    <location>
        <begin position="402"/>
        <end position="420"/>
    </location>
</feature>
<keyword evidence="3" id="KW-1185">Reference proteome</keyword>
<dbReference type="RefSeq" id="WP_091761303.1">
    <property type="nucleotide sequence ID" value="NZ_FOHB01000007.1"/>
</dbReference>
<keyword evidence="1" id="KW-0812">Transmembrane</keyword>
<dbReference type="PANTHER" id="PTHR43685">
    <property type="entry name" value="GLYCOSYLTRANSFERASE"/>
    <property type="match status" value="1"/>
</dbReference>
<keyword evidence="2" id="KW-0808">Transferase</keyword>
<feature type="transmembrane region" description="Helical" evidence="1">
    <location>
        <begin position="580"/>
        <end position="609"/>
    </location>
</feature>
<dbReference type="InterPro" id="IPR050834">
    <property type="entry name" value="Glycosyltransf_2"/>
</dbReference>
<feature type="transmembrane region" description="Helical" evidence="1">
    <location>
        <begin position="493"/>
        <end position="515"/>
    </location>
</feature>
<feature type="transmembrane region" description="Helical" evidence="1">
    <location>
        <begin position="270"/>
        <end position="295"/>
    </location>
</feature>
<feature type="transmembrane region" description="Helical" evidence="1">
    <location>
        <begin position="551"/>
        <end position="568"/>
    </location>
</feature>
<dbReference type="GO" id="GO:0016740">
    <property type="term" value="F:transferase activity"/>
    <property type="evidence" value="ECO:0007669"/>
    <property type="project" value="UniProtKB-KW"/>
</dbReference>
<feature type="transmembrane region" description="Helical" evidence="1">
    <location>
        <begin position="697"/>
        <end position="715"/>
    </location>
</feature>
<feature type="transmembrane region" description="Helical" evidence="1">
    <location>
        <begin position="735"/>
        <end position="758"/>
    </location>
</feature>
<proteinExistence type="predicted"/>
<gene>
    <name evidence="2" type="ORF">SAMN05216199_3622</name>
</gene>
<evidence type="ECO:0000313" key="3">
    <source>
        <dbReference type="Proteomes" id="UP000199019"/>
    </source>
</evidence>
<dbReference type="Proteomes" id="UP000199019">
    <property type="component" value="Unassembled WGS sequence"/>
</dbReference>
<evidence type="ECO:0000256" key="1">
    <source>
        <dbReference type="SAM" id="Phobius"/>
    </source>
</evidence>
<feature type="transmembrane region" description="Helical" evidence="1">
    <location>
        <begin position="770"/>
        <end position="795"/>
    </location>
</feature>
<keyword evidence="1" id="KW-1133">Transmembrane helix</keyword>
<evidence type="ECO:0000313" key="2">
    <source>
        <dbReference type="EMBL" id="SES43465.1"/>
    </source>
</evidence>
<dbReference type="InterPro" id="IPR029044">
    <property type="entry name" value="Nucleotide-diphossugar_trans"/>
</dbReference>
<sequence>MTLAPAHAHARDGAPTATPKVTAVLVLRSAGSRLGEVLDSLARQTRAPERLVVVDHGQDGDSVDTVRGHESLAKAVPDIRFTTVAPGSPLGAAVRSALAAIPPSADEADDAVEHLWLLTDGTAPDPMALARLLDALRRSPSVGVAGPKLVRWDDPRTLESVGIQLTRAGRIIPSPWPGEPDQGQYDRRTDALAVPFEGMLVERDLLEHLGGHEPAFGDFGADLDLSWRAHQAGHRVVVVPRATLRTTPRGADGVASRRRAARRVALTRCAWWAVPFMALWIAVSSLFGGLVLLVAKQPTAAWRELSDIGALLDPWRSLGARWRSRGTRRLRRRDLAGLFIRPGAALRHTADLVHDQVVHDRGPSERAHTPVEAVETGPVSDEAMDLHVLSASWASRVVRNPGVLAVTVATVVTLFAGRHLPGGFLGRLDSGLTGGELVGVRADSATLWHSWVDGWHGAASGHAGEQSPYLAVLAALAWLGEHLPWLSPASSSVGAAVAAVVGLAFPLATFTAYLSARVVTRSRWPRALAALAWSSTAVVGTAVGAGRLGGVVAAVLLPAVAAGFAIAARRHSTASATAATALGAAVLGAFVPALLVLTALAALVLVVVGRGTGPRIRGLALLLVPPALMGPWLLELVEAPYRLLAGPGLAVWGGASAKPWEIALAHPGGPGSYPVLFTAPLVLAGLVGLLRCGARSAAATFLALLALLGLAAGLAAPHLHLGTVPEGLPGAGDPITAWSGTGLLVYVLALLAAALLGADRLPLRRAEGGWLAVARWPVGVAVVLAVLASAGWTAWKAVGTELSAWNDPRPAIAIDQAESELSNRMLLLEPHGDQVRYQLLGREVSGVARDLPLPADQQPDRAAVAEVVGRLFEQGGSPDAQEPAAALADHAVGFVGLRAEATDPAIRTLDATAGLSRLGQHDGVLFWRVMPHKAADGTIAPSRARLVDAKGVSTDVRVLGDHGRTSTPLSPTPGSTLVVAEPPEWAAHTRVTYDRVVLRPVAGADQPTYALPAKTGKLVVDVLPTDEPWRWAQLALLLVVAFVALPFGGPAPRSRP</sequence>
<dbReference type="Gene3D" id="3.90.550.10">
    <property type="entry name" value="Spore Coat Polysaccharide Biosynthesis Protein SpsA, Chain A"/>
    <property type="match status" value="1"/>
</dbReference>
<dbReference type="EMBL" id="FOHB01000007">
    <property type="protein sequence ID" value="SES43465.1"/>
    <property type="molecule type" value="Genomic_DNA"/>
</dbReference>
<dbReference type="OrthoDB" id="3734530at2"/>
<accession>A0A1H9XBF5</accession>
<dbReference type="PANTHER" id="PTHR43685:SF3">
    <property type="entry name" value="SLR2126 PROTEIN"/>
    <property type="match status" value="1"/>
</dbReference>
<dbReference type="Pfam" id="PF13641">
    <property type="entry name" value="Glyco_tranf_2_3"/>
    <property type="match status" value="1"/>
</dbReference>
<feature type="transmembrane region" description="Helical" evidence="1">
    <location>
        <begin position="527"/>
        <end position="545"/>
    </location>
</feature>
<protein>
    <submittedName>
        <fullName evidence="2">Glycosyltransferase, GT2 family</fullName>
    </submittedName>
</protein>
<organism evidence="2 3">
    <name type="scientific">Pedococcus cremeus</name>
    <dbReference type="NCBI Taxonomy" id="587636"/>
    <lineage>
        <taxon>Bacteria</taxon>
        <taxon>Bacillati</taxon>
        <taxon>Actinomycetota</taxon>
        <taxon>Actinomycetes</taxon>
        <taxon>Micrococcales</taxon>
        <taxon>Intrasporangiaceae</taxon>
        <taxon>Pedococcus</taxon>
    </lineage>
</organism>
<keyword evidence="1" id="KW-0472">Membrane</keyword>
<feature type="transmembrane region" description="Helical" evidence="1">
    <location>
        <begin position="672"/>
        <end position="690"/>
    </location>
</feature>
<dbReference type="SUPFAM" id="SSF53448">
    <property type="entry name" value="Nucleotide-diphospho-sugar transferases"/>
    <property type="match status" value="1"/>
</dbReference>
<name>A0A1H9XBF5_9MICO</name>
<reference evidence="3" key="1">
    <citation type="submission" date="2016-10" db="EMBL/GenBank/DDBJ databases">
        <authorList>
            <person name="Varghese N."/>
            <person name="Submissions S."/>
        </authorList>
    </citation>
    <scope>NUCLEOTIDE SEQUENCE [LARGE SCALE GENOMIC DNA]</scope>
    <source>
        <strain evidence="3">CGMCC 1.6963</strain>
    </source>
</reference>
<dbReference type="STRING" id="587636.SAMN05216199_3622"/>
<dbReference type="AlphaFoldDB" id="A0A1H9XBF5"/>